<dbReference type="FunFam" id="1.10.287.130:FF:000004">
    <property type="entry name" value="Ethylene receptor 1"/>
    <property type="match status" value="1"/>
</dbReference>
<feature type="domain" description="PAS" evidence="17">
    <location>
        <begin position="360"/>
        <end position="405"/>
    </location>
</feature>
<dbReference type="InterPro" id="IPR001789">
    <property type="entry name" value="Sig_transdc_resp-reg_receiver"/>
</dbReference>
<evidence type="ECO:0000256" key="4">
    <source>
        <dbReference type="ARBA" id="ARBA00022553"/>
    </source>
</evidence>
<dbReference type="Gene3D" id="3.30.450.20">
    <property type="entry name" value="PAS domain"/>
    <property type="match status" value="3"/>
</dbReference>
<feature type="domain" description="Response regulatory" evidence="16">
    <location>
        <begin position="874"/>
        <end position="991"/>
    </location>
</feature>
<dbReference type="InterPro" id="IPR013656">
    <property type="entry name" value="PAS_4"/>
</dbReference>
<dbReference type="SUPFAM" id="SSF55785">
    <property type="entry name" value="PYP-like sensor domain (PAS domain)"/>
    <property type="match status" value="3"/>
</dbReference>
<evidence type="ECO:0000256" key="2">
    <source>
        <dbReference type="ARBA" id="ARBA00004370"/>
    </source>
</evidence>
<dbReference type="InterPro" id="IPR000014">
    <property type="entry name" value="PAS"/>
</dbReference>
<keyword evidence="5" id="KW-0808">Transferase</keyword>
<feature type="transmembrane region" description="Helical" evidence="14">
    <location>
        <begin position="17"/>
        <end position="39"/>
    </location>
</feature>
<comment type="catalytic activity">
    <reaction evidence="1">
        <text>ATP + protein L-histidine = ADP + protein N-phospho-L-histidine.</text>
        <dbReference type="EC" id="2.7.13.3"/>
    </reaction>
</comment>
<dbReference type="InterPro" id="IPR013767">
    <property type="entry name" value="PAS_fold"/>
</dbReference>
<evidence type="ECO:0000256" key="7">
    <source>
        <dbReference type="ARBA" id="ARBA00022741"/>
    </source>
</evidence>
<keyword evidence="11" id="KW-0902">Two-component regulatory system</keyword>
<dbReference type="InterPro" id="IPR003594">
    <property type="entry name" value="HATPase_dom"/>
</dbReference>
<evidence type="ECO:0000256" key="3">
    <source>
        <dbReference type="ARBA" id="ARBA00012438"/>
    </source>
</evidence>
<gene>
    <name evidence="19" type="ORF">C4K68_15485</name>
</gene>
<dbReference type="Pfam" id="PF00989">
    <property type="entry name" value="PAS"/>
    <property type="match status" value="1"/>
</dbReference>
<evidence type="ECO:0000256" key="9">
    <source>
        <dbReference type="ARBA" id="ARBA00022840"/>
    </source>
</evidence>
<dbReference type="EMBL" id="PRLP01000052">
    <property type="protein sequence ID" value="PPC76361.1"/>
    <property type="molecule type" value="Genomic_DNA"/>
</dbReference>
<dbReference type="InterPro" id="IPR004358">
    <property type="entry name" value="Sig_transdc_His_kin-like_C"/>
</dbReference>
<dbReference type="CDD" id="cd16922">
    <property type="entry name" value="HATPase_EvgS-ArcB-TorS-like"/>
    <property type="match status" value="1"/>
</dbReference>
<name>A0A2S5KNG8_9PROT</name>
<dbReference type="SMART" id="SM00387">
    <property type="entry name" value="HATPase_c"/>
    <property type="match status" value="1"/>
</dbReference>
<dbReference type="SUPFAM" id="SSF55874">
    <property type="entry name" value="ATPase domain of HSP90 chaperone/DNA topoisomerase II/histidine kinase"/>
    <property type="match status" value="1"/>
</dbReference>
<dbReference type="NCBIfam" id="TIGR00229">
    <property type="entry name" value="sensory_box"/>
    <property type="match status" value="3"/>
</dbReference>
<keyword evidence="9" id="KW-0067">ATP-binding</keyword>
<feature type="domain" description="PAS" evidence="17">
    <location>
        <begin position="232"/>
        <end position="304"/>
    </location>
</feature>
<dbReference type="Pfam" id="PF08448">
    <property type="entry name" value="PAS_4"/>
    <property type="match status" value="1"/>
</dbReference>
<dbReference type="GO" id="GO:0000155">
    <property type="term" value="F:phosphorelay sensor kinase activity"/>
    <property type="evidence" value="ECO:0007669"/>
    <property type="project" value="InterPro"/>
</dbReference>
<evidence type="ECO:0000313" key="20">
    <source>
        <dbReference type="Proteomes" id="UP000238196"/>
    </source>
</evidence>
<dbReference type="InterPro" id="IPR036097">
    <property type="entry name" value="HisK_dim/P_sf"/>
</dbReference>
<proteinExistence type="predicted"/>
<evidence type="ECO:0000259" key="15">
    <source>
        <dbReference type="PROSITE" id="PS50109"/>
    </source>
</evidence>
<dbReference type="GO" id="GO:0006355">
    <property type="term" value="P:regulation of DNA-templated transcription"/>
    <property type="evidence" value="ECO:0007669"/>
    <property type="project" value="InterPro"/>
</dbReference>
<dbReference type="AlphaFoldDB" id="A0A2S5KNG8"/>
<keyword evidence="8" id="KW-0418">Kinase</keyword>
<dbReference type="InterPro" id="IPR036890">
    <property type="entry name" value="HATPase_C_sf"/>
</dbReference>
<dbReference type="SMART" id="SM00086">
    <property type="entry name" value="PAC"/>
    <property type="match status" value="3"/>
</dbReference>
<accession>A0A2S5KNG8</accession>
<evidence type="ECO:0000259" key="17">
    <source>
        <dbReference type="PROSITE" id="PS50112"/>
    </source>
</evidence>
<reference evidence="19 20" key="1">
    <citation type="submission" date="2018-02" db="EMBL/GenBank/DDBJ databases">
        <title>novel marine gammaproteobacteria from coastal saline agro ecosystem.</title>
        <authorList>
            <person name="Krishnan R."/>
            <person name="Ramesh Kumar N."/>
        </authorList>
    </citation>
    <scope>NUCLEOTIDE SEQUENCE [LARGE SCALE GENOMIC DNA]</scope>
    <source>
        <strain evidence="19 20">228</strain>
    </source>
</reference>
<dbReference type="Gene3D" id="1.10.287.130">
    <property type="match status" value="1"/>
</dbReference>
<dbReference type="PROSITE" id="PS50113">
    <property type="entry name" value="PAC"/>
    <property type="match status" value="1"/>
</dbReference>
<evidence type="ECO:0000256" key="5">
    <source>
        <dbReference type="ARBA" id="ARBA00022679"/>
    </source>
</evidence>
<dbReference type="EC" id="2.7.13.3" evidence="3"/>
<dbReference type="InterPro" id="IPR035965">
    <property type="entry name" value="PAS-like_dom_sf"/>
</dbReference>
<sequence>MVRLKSWFRLTRFESCLMIFGLCSMLVLAGQAIITRIAVERSKVQIVQSELTRLSILLPEMLSPVLREGDVKAARELLQPLLQNDDSGVTAINIVSPFGREILALGEINQNVFLRDAMSGQVSDDGSTIWAHYEIKHQGVLLGTINLGMTTQPFRGEMFIINIAHLLLALLAVIVLPLLIRIWRELSNREQEKTLSLITDWDTKRLEHIQPQQSYMLSGERLLTLIELCKRQQERLKDFFETTTEALFILDADGRCQRCNQAARALIGIESESLIRSQSLIKWFSHTESQYFDEGFLQRDIHEALGKSNAFDYEELILHVGKGKPKRVACHYRPFDVATSTEAGILCCRDISEQQDIRERLSLTAQVFESTQEGIMITDVQSRVLAVNKAFTAITGYTAEEIEGQFPDVLSSGIHGQDFYKDMWDSLTMKGSWQGQIWNKNKEGKLFPEWLSISEIRNQRDEVINYIAVFSDISVLINQETEIGNQNRLLRNILDNLNDGVLVLDLNGNILQANLHAYRVLGLSPDAESIHQWKSGRFIVENGELYDEGEPILQALQEHVIWDKEYRLERQGHTAFISINAKPLYNNSGGHIGALVVLRDISQTKQAHAKLLQAVRDAQAANQAKSDFLASMSHEIRTPMNGIIGVADILADSPGLGEDEHQLVDIIKSSGELLLSIVNDVLDFSKLDAGKLKLSQEPFNVGQLVQASVQVVEGQARQKGLECRFEAVDCADDWVVGDLQRCRQILVNLLGNAVKFTDKGFVSLSVMQMRKLGQVAWYRFTVEDSGIGVDESFRPYLFTRFAQADTSSTRRFGGTGLGLAICRRLVDQMGGYIDVDSVPGKGSRFWFEIPLPVREGQRELGRANDDMAFSASYRILVAEDNHVNQAVIARMLEKMQLQVDMVANGDEAVRAWQHSRYDLILMDWRMPILDGLEATRRIRSLEESDQHMIIVALTANSSVEDRQTCIEAGMDDFLPKPVKYEQLRDVLYRHLETGAQTSVQH</sequence>
<keyword evidence="6 14" id="KW-0812">Transmembrane</keyword>
<dbReference type="InterPro" id="IPR011006">
    <property type="entry name" value="CheY-like_superfamily"/>
</dbReference>
<dbReference type="SUPFAM" id="SSF47384">
    <property type="entry name" value="Homodimeric domain of signal transducing histidine kinase"/>
    <property type="match status" value="1"/>
</dbReference>
<keyword evidence="4 13" id="KW-0597">Phosphoprotein</keyword>
<dbReference type="SMART" id="SM00091">
    <property type="entry name" value="PAS"/>
    <property type="match status" value="3"/>
</dbReference>
<feature type="domain" description="Histidine kinase" evidence="15">
    <location>
        <begin position="631"/>
        <end position="853"/>
    </location>
</feature>
<dbReference type="SMART" id="SM00448">
    <property type="entry name" value="REC"/>
    <property type="match status" value="1"/>
</dbReference>
<dbReference type="OrthoDB" id="5287236at2"/>
<dbReference type="SUPFAM" id="SSF52172">
    <property type="entry name" value="CheY-like"/>
    <property type="match status" value="1"/>
</dbReference>
<keyword evidence="10 14" id="KW-1133">Transmembrane helix</keyword>
<dbReference type="SMART" id="SM00388">
    <property type="entry name" value="HisKA"/>
    <property type="match status" value="1"/>
</dbReference>
<feature type="domain" description="PAC" evidence="18">
    <location>
        <begin position="562"/>
        <end position="613"/>
    </location>
</feature>
<dbReference type="PROSITE" id="PS50112">
    <property type="entry name" value="PAS"/>
    <property type="match status" value="3"/>
</dbReference>
<dbReference type="FunFam" id="3.30.565.10:FF:000010">
    <property type="entry name" value="Sensor histidine kinase RcsC"/>
    <property type="match status" value="1"/>
</dbReference>
<evidence type="ECO:0000256" key="14">
    <source>
        <dbReference type="SAM" id="Phobius"/>
    </source>
</evidence>
<comment type="caution">
    <text evidence="19">The sequence shown here is derived from an EMBL/GenBank/DDBJ whole genome shotgun (WGS) entry which is preliminary data.</text>
</comment>
<keyword evidence="7" id="KW-0547">Nucleotide-binding</keyword>
<evidence type="ECO:0000313" key="19">
    <source>
        <dbReference type="EMBL" id="PPC76361.1"/>
    </source>
</evidence>
<dbReference type="Gene3D" id="3.30.565.10">
    <property type="entry name" value="Histidine kinase-like ATPase, C-terminal domain"/>
    <property type="match status" value="1"/>
</dbReference>
<dbReference type="GO" id="GO:0005524">
    <property type="term" value="F:ATP binding"/>
    <property type="evidence" value="ECO:0007669"/>
    <property type="project" value="UniProtKB-KW"/>
</dbReference>
<dbReference type="Gene3D" id="3.40.50.2300">
    <property type="match status" value="1"/>
</dbReference>
<keyword evidence="12 14" id="KW-0472">Membrane</keyword>
<dbReference type="Pfam" id="PF02518">
    <property type="entry name" value="HATPase_c"/>
    <property type="match status" value="1"/>
</dbReference>
<dbReference type="PANTHER" id="PTHR43047">
    <property type="entry name" value="TWO-COMPONENT HISTIDINE PROTEIN KINASE"/>
    <property type="match status" value="1"/>
</dbReference>
<dbReference type="PANTHER" id="PTHR43047:SF64">
    <property type="entry name" value="HISTIDINE KINASE CONTAINING CHEY-HOMOLOGOUS RECEIVER DOMAIN AND PAS DOMAIN-RELATED"/>
    <property type="match status" value="1"/>
</dbReference>
<dbReference type="Pfam" id="PF00512">
    <property type="entry name" value="HisKA"/>
    <property type="match status" value="1"/>
</dbReference>
<evidence type="ECO:0000256" key="6">
    <source>
        <dbReference type="ARBA" id="ARBA00022692"/>
    </source>
</evidence>
<feature type="modified residue" description="4-aspartylphosphate" evidence="13">
    <location>
        <position position="923"/>
    </location>
</feature>
<evidence type="ECO:0000256" key="11">
    <source>
        <dbReference type="ARBA" id="ARBA00023012"/>
    </source>
</evidence>
<comment type="subcellular location">
    <subcellularLocation>
        <location evidence="2">Membrane</location>
    </subcellularLocation>
</comment>
<dbReference type="PROSITE" id="PS50110">
    <property type="entry name" value="RESPONSE_REGULATORY"/>
    <property type="match status" value="1"/>
</dbReference>
<evidence type="ECO:0000256" key="8">
    <source>
        <dbReference type="ARBA" id="ARBA00022777"/>
    </source>
</evidence>
<feature type="transmembrane region" description="Helical" evidence="14">
    <location>
        <begin position="159"/>
        <end position="183"/>
    </location>
</feature>
<dbReference type="CDD" id="cd17546">
    <property type="entry name" value="REC_hyHK_CKI1_RcsC-like"/>
    <property type="match status" value="1"/>
</dbReference>
<evidence type="ECO:0000259" key="16">
    <source>
        <dbReference type="PROSITE" id="PS50110"/>
    </source>
</evidence>
<dbReference type="InterPro" id="IPR005467">
    <property type="entry name" value="His_kinase_dom"/>
</dbReference>
<dbReference type="InterPro" id="IPR003661">
    <property type="entry name" value="HisK_dim/P_dom"/>
</dbReference>
<dbReference type="InterPro" id="IPR001610">
    <property type="entry name" value="PAC"/>
</dbReference>
<dbReference type="CDD" id="cd00130">
    <property type="entry name" value="PAS"/>
    <property type="match status" value="3"/>
</dbReference>
<dbReference type="GO" id="GO:0016020">
    <property type="term" value="C:membrane"/>
    <property type="evidence" value="ECO:0007669"/>
    <property type="project" value="UniProtKB-SubCell"/>
</dbReference>
<dbReference type="Proteomes" id="UP000238196">
    <property type="component" value="Unassembled WGS sequence"/>
</dbReference>
<dbReference type="CDD" id="cd00082">
    <property type="entry name" value="HisKA"/>
    <property type="match status" value="1"/>
</dbReference>
<dbReference type="Pfam" id="PF13426">
    <property type="entry name" value="PAS_9"/>
    <property type="match status" value="1"/>
</dbReference>
<evidence type="ECO:0000256" key="10">
    <source>
        <dbReference type="ARBA" id="ARBA00022989"/>
    </source>
</evidence>
<feature type="domain" description="PAS" evidence="17">
    <location>
        <begin position="486"/>
        <end position="526"/>
    </location>
</feature>
<organism evidence="19 20">
    <name type="scientific">Proteobacteria bacterium 228</name>
    <dbReference type="NCBI Taxonomy" id="2083153"/>
    <lineage>
        <taxon>Bacteria</taxon>
        <taxon>Pseudomonadati</taxon>
        <taxon>Pseudomonadota</taxon>
    </lineage>
</organism>
<dbReference type="Pfam" id="PF00072">
    <property type="entry name" value="Response_reg"/>
    <property type="match status" value="1"/>
</dbReference>
<evidence type="ECO:0000259" key="18">
    <source>
        <dbReference type="PROSITE" id="PS50113"/>
    </source>
</evidence>
<dbReference type="InterPro" id="IPR000700">
    <property type="entry name" value="PAS-assoc_C"/>
</dbReference>
<dbReference type="PROSITE" id="PS50109">
    <property type="entry name" value="HIS_KIN"/>
    <property type="match status" value="1"/>
</dbReference>
<evidence type="ECO:0000256" key="13">
    <source>
        <dbReference type="PROSITE-ProRule" id="PRU00169"/>
    </source>
</evidence>
<dbReference type="PRINTS" id="PR00344">
    <property type="entry name" value="BCTRLSENSOR"/>
</dbReference>
<protein>
    <recommendedName>
        <fullName evidence="3">histidine kinase</fullName>
        <ecNumber evidence="3">2.7.13.3</ecNumber>
    </recommendedName>
</protein>
<evidence type="ECO:0000256" key="1">
    <source>
        <dbReference type="ARBA" id="ARBA00000085"/>
    </source>
</evidence>
<evidence type="ECO:0000256" key="12">
    <source>
        <dbReference type="ARBA" id="ARBA00023136"/>
    </source>
</evidence>